<protein>
    <recommendedName>
        <fullName evidence="1">DUF6570 domain-containing protein</fullName>
    </recommendedName>
</protein>
<dbReference type="OrthoDB" id="6157032at2759"/>
<dbReference type="Pfam" id="PF20209">
    <property type="entry name" value="DUF6570"/>
    <property type="match status" value="1"/>
</dbReference>
<feature type="domain" description="DUF6570" evidence="1">
    <location>
        <begin position="274"/>
        <end position="387"/>
    </location>
</feature>
<evidence type="ECO:0000313" key="2">
    <source>
        <dbReference type="EMBL" id="CAC5390755.1"/>
    </source>
</evidence>
<dbReference type="AlphaFoldDB" id="A0A6J8C2Y7"/>
<dbReference type="InterPro" id="IPR046700">
    <property type="entry name" value="DUF6570"/>
</dbReference>
<organism evidence="2 3">
    <name type="scientific">Mytilus coruscus</name>
    <name type="common">Sea mussel</name>
    <dbReference type="NCBI Taxonomy" id="42192"/>
    <lineage>
        <taxon>Eukaryota</taxon>
        <taxon>Metazoa</taxon>
        <taxon>Spiralia</taxon>
        <taxon>Lophotrochozoa</taxon>
        <taxon>Mollusca</taxon>
        <taxon>Bivalvia</taxon>
        <taxon>Autobranchia</taxon>
        <taxon>Pteriomorphia</taxon>
        <taxon>Mytilida</taxon>
        <taxon>Mytiloidea</taxon>
        <taxon>Mytilidae</taxon>
        <taxon>Mytilinae</taxon>
        <taxon>Mytilus</taxon>
    </lineage>
</organism>
<name>A0A6J8C2Y7_MYTCO</name>
<evidence type="ECO:0000259" key="1">
    <source>
        <dbReference type="Pfam" id="PF20209"/>
    </source>
</evidence>
<dbReference type="Proteomes" id="UP000507470">
    <property type="component" value="Unassembled WGS sequence"/>
</dbReference>
<dbReference type="EMBL" id="CACVKT020004601">
    <property type="protein sequence ID" value="CAC5390755.1"/>
    <property type="molecule type" value="Genomic_DNA"/>
</dbReference>
<proteinExistence type="predicted"/>
<gene>
    <name evidence="2" type="ORF">MCOR_25830</name>
</gene>
<keyword evidence="3" id="KW-1185">Reference proteome</keyword>
<reference evidence="2 3" key="1">
    <citation type="submission" date="2020-06" db="EMBL/GenBank/DDBJ databases">
        <authorList>
            <person name="Li R."/>
            <person name="Bekaert M."/>
        </authorList>
    </citation>
    <scope>NUCLEOTIDE SEQUENCE [LARGE SCALE GENOMIC DNA]</scope>
    <source>
        <strain evidence="3">wild</strain>
    </source>
</reference>
<accession>A0A6J8C2Y7</accession>
<evidence type="ECO:0000313" key="3">
    <source>
        <dbReference type="Proteomes" id="UP000507470"/>
    </source>
</evidence>
<sequence length="437" mass="52094">MNHQQNQTFVQFEQAYNKTRRSDPKYVQYEQHINKTRRADPNFIQFEQAYNKTRRSDPKYVQYEQHINKTRRADPNFIQFEQAYNKTRRSDPKFVQFEKYINKTRRADPKFVQFEKHINKTRRADPKFVQFEKHINKTRRADPKFVRFELNHTRKRRLDPAYCDAEKDYNKIRRLNSEYKKNEQFHDIQRKRSKNIYNQASVAEQLIEEFNKDISTACNYICTCCEQLWFKESVVGVYRACNISEPLYSQCIRQKSSFDGSEYLCLTCLNTMKKKKLPTLAIYNKLNFPEKPDVLNLNSLEEKLVAPVSTFFQMRELPSGGQHGILGNVVNVPADNLSTVKMLPRHLSQSQTIPVKLKRRLRYKSHVMFENIRPNNCIAATEFLLQKPLFETYVTDGLDKTWLQSHTTGLDNTWEKFIKKERVDCPTEKKTTQLFQQ</sequence>